<dbReference type="GeneID" id="81365631"/>
<feature type="chain" id="PRO_5040747269" evidence="1">
    <location>
        <begin position="23"/>
        <end position="89"/>
    </location>
</feature>
<feature type="signal peptide" evidence="1">
    <location>
        <begin position="1"/>
        <end position="22"/>
    </location>
</feature>
<dbReference type="AlphaFoldDB" id="A0A9W9W846"/>
<gene>
    <name evidence="2" type="ORF">N7509_002014</name>
</gene>
<keyword evidence="3" id="KW-1185">Reference proteome</keyword>
<proteinExistence type="predicted"/>
<protein>
    <submittedName>
        <fullName evidence="2">Uncharacterized protein</fullName>
    </submittedName>
</protein>
<dbReference type="RefSeq" id="XP_056492446.1">
    <property type="nucleotide sequence ID" value="XM_056626651.1"/>
</dbReference>
<dbReference type="Proteomes" id="UP001147747">
    <property type="component" value="Unassembled WGS sequence"/>
</dbReference>
<reference evidence="2" key="2">
    <citation type="journal article" date="2023" name="IMA Fungus">
        <title>Comparative genomic study of the Penicillium genus elucidates a diverse pangenome and 15 lateral gene transfer events.</title>
        <authorList>
            <person name="Petersen C."/>
            <person name="Sorensen T."/>
            <person name="Nielsen M.R."/>
            <person name="Sondergaard T.E."/>
            <person name="Sorensen J.L."/>
            <person name="Fitzpatrick D.A."/>
            <person name="Frisvad J.C."/>
            <person name="Nielsen K.L."/>
        </authorList>
    </citation>
    <scope>NUCLEOTIDE SEQUENCE</scope>
    <source>
        <strain evidence="2">IBT 29677</strain>
    </source>
</reference>
<evidence type="ECO:0000313" key="2">
    <source>
        <dbReference type="EMBL" id="KAJ5408131.1"/>
    </source>
</evidence>
<accession>A0A9W9W846</accession>
<keyword evidence="1" id="KW-0732">Signal</keyword>
<comment type="caution">
    <text evidence="2">The sequence shown here is derived from an EMBL/GenBank/DDBJ whole genome shotgun (WGS) entry which is preliminary data.</text>
</comment>
<sequence length="89" mass="9582">MGRRENLLLLSALTALASLVNATEIISNSTFTTIFPATAVVTSSSAIATHKDGSPAILVSIKQGYNLTRQSSLDLLMLIRKVFECTNNR</sequence>
<evidence type="ECO:0000313" key="3">
    <source>
        <dbReference type="Proteomes" id="UP001147747"/>
    </source>
</evidence>
<dbReference type="EMBL" id="JAPZBU010000004">
    <property type="protein sequence ID" value="KAJ5408131.1"/>
    <property type="molecule type" value="Genomic_DNA"/>
</dbReference>
<name>A0A9W9W846_9EURO</name>
<reference evidence="2" key="1">
    <citation type="submission" date="2022-12" db="EMBL/GenBank/DDBJ databases">
        <authorList>
            <person name="Petersen C."/>
        </authorList>
    </citation>
    <scope>NUCLEOTIDE SEQUENCE</scope>
    <source>
        <strain evidence="2">IBT 29677</strain>
    </source>
</reference>
<evidence type="ECO:0000256" key="1">
    <source>
        <dbReference type="SAM" id="SignalP"/>
    </source>
</evidence>
<organism evidence="2 3">
    <name type="scientific">Penicillium cosmopolitanum</name>
    <dbReference type="NCBI Taxonomy" id="1131564"/>
    <lineage>
        <taxon>Eukaryota</taxon>
        <taxon>Fungi</taxon>
        <taxon>Dikarya</taxon>
        <taxon>Ascomycota</taxon>
        <taxon>Pezizomycotina</taxon>
        <taxon>Eurotiomycetes</taxon>
        <taxon>Eurotiomycetidae</taxon>
        <taxon>Eurotiales</taxon>
        <taxon>Aspergillaceae</taxon>
        <taxon>Penicillium</taxon>
    </lineage>
</organism>